<dbReference type="Gene3D" id="2.60.40.10">
    <property type="entry name" value="Immunoglobulins"/>
    <property type="match status" value="1"/>
</dbReference>
<dbReference type="EnsemblMetazoa" id="ACHR001158-RA">
    <property type="protein sequence ID" value="ACHR001158-PA"/>
    <property type="gene ID" value="ACHR001158"/>
</dbReference>
<accession>A0A182JRM6</accession>
<evidence type="ECO:0000313" key="2">
    <source>
        <dbReference type="Proteomes" id="UP000075881"/>
    </source>
</evidence>
<keyword evidence="2" id="KW-1185">Reference proteome</keyword>
<sequence>MSLAYGLNTLIQFIHTDPDGNITVSILSFRPTIDDKGKYLSCRAEMAVIPDAGKEDGWKLDIY</sequence>
<dbReference type="Proteomes" id="UP000075881">
    <property type="component" value="Unassembled WGS sequence"/>
</dbReference>
<dbReference type="VEuPathDB" id="VectorBase:ACHR001158"/>
<protein>
    <submittedName>
        <fullName evidence="1">Uncharacterized protein</fullName>
    </submittedName>
</protein>
<name>A0A182JRM6_9DIPT</name>
<proteinExistence type="predicted"/>
<reference evidence="1" key="2">
    <citation type="submission" date="2020-05" db="UniProtKB">
        <authorList>
            <consortium name="EnsemblMetazoa"/>
        </authorList>
    </citation>
    <scope>IDENTIFICATION</scope>
    <source>
        <strain evidence="1">ACHKN1017</strain>
    </source>
</reference>
<organism evidence="1 2">
    <name type="scientific">Anopheles christyi</name>
    <dbReference type="NCBI Taxonomy" id="43041"/>
    <lineage>
        <taxon>Eukaryota</taxon>
        <taxon>Metazoa</taxon>
        <taxon>Ecdysozoa</taxon>
        <taxon>Arthropoda</taxon>
        <taxon>Hexapoda</taxon>
        <taxon>Insecta</taxon>
        <taxon>Pterygota</taxon>
        <taxon>Neoptera</taxon>
        <taxon>Endopterygota</taxon>
        <taxon>Diptera</taxon>
        <taxon>Nematocera</taxon>
        <taxon>Culicoidea</taxon>
        <taxon>Culicidae</taxon>
        <taxon>Anophelinae</taxon>
        <taxon>Anopheles</taxon>
    </lineage>
</organism>
<reference evidence="2" key="1">
    <citation type="submission" date="2013-03" db="EMBL/GenBank/DDBJ databases">
        <title>The Genome Sequence of Anopheles christyi ACHKN1017.</title>
        <authorList>
            <consortium name="The Broad Institute Genomics Platform"/>
            <person name="Neafsey D.E."/>
            <person name="Besansky N."/>
            <person name="Walker B."/>
            <person name="Young S.K."/>
            <person name="Zeng Q."/>
            <person name="Gargeya S."/>
            <person name="Fitzgerald M."/>
            <person name="Haas B."/>
            <person name="Abouelleil A."/>
            <person name="Allen A.W."/>
            <person name="Alvarado L."/>
            <person name="Arachchi H.M."/>
            <person name="Berlin A.M."/>
            <person name="Chapman S.B."/>
            <person name="Gainer-Dewar J."/>
            <person name="Goldberg J."/>
            <person name="Griggs A."/>
            <person name="Gujja S."/>
            <person name="Hansen M."/>
            <person name="Howarth C."/>
            <person name="Imamovic A."/>
            <person name="Ireland A."/>
            <person name="Larimer J."/>
            <person name="McCowan C."/>
            <person name="Murphy C."/>
            <person name="Pearson M."/>
            <person name="Poon T.W."/>
            <person name="Priest M."/>
            <person name="Roberts A."/>
            <person name="Saif S."/>
            <person name="Shea T."/>
            <person name="Sisk P."/>
            <person name="Sykes S."/>
            <person name="Wortman J."/>
            <person name="Nusbaum C."/>
            <person name="Birren B."/>
        </authorList>
    </citation>
    <scope>NUCLEOTIDE SEQUENCE [LARGE SCALE GENOMIC DNA]</scope>
    <source>
        <strain evidence="2">ACHKN1017</strain>
    </source>
</reference>
<evidence type="ECO:0000313" key="1">
    <source>
        <dbReference type="EnsemblMetazoa" id="ACHR001158-PA"/>
    </source>
</evidence>
<dbReference type="InterPro" id="IPR013783">
    <property type="entry name" value="Ig-like_fold"/>
</dbReference>
<dbReference type="STRING" id="43041.A0A182JRM6"/>
<dbReference type="AlphaFoldDB" id="A0A182JRM6"/>